<reference evidence="1" key="1">
    <citation type="submission" date="2021-02" db="EMBL/GenBank/DDBJ databases">
        <authorList>
            <person name="Dougan E. K."/>
            <person name="Rhodes N."/>
            <person name="Thang M."/>
            <person name="Chan C."/>
        </authorList>
    </citation>
    <scope>NUCLEOTIDE SEQUENCE</scope>
</reference>
<organism evidence="1 2">
    <name type="scientific">Polarella glacialis</name>
    <name type="common">Dinoflagellate</name>
    <dbReference type="NCBI Taxonomy" id="89957"/>
    <lineage>
        <taxon>Eukaryota</taxon>
        <taxon>Sar</taxon>
        <taxon>Alveolata</taxon>
        <taxon>Dinophyceae</taxon>
        <taxon>Suessiales</taxon>
        <taxon>Suessiaceae</taxon>
        <taxon>Polarella</taxon>
    </lineage>
</organism>
<accession>A0A813JY28</accession>
<evidence type="ECO:0000313" key="1">
    <source>
        <dbReference type="EMBL" id="CAE8687394.1"/>
    </source>
</evidence>
<dbReference type="Proteomes" id="UP000626109">
    <property type="component" value="Unassembled WGS sequence"/>
</dbReference>
<dbReference type="Pfam" id="PF04749">
    <property type="entry name" value="PLAC8"/>
    <property type="match status" value="1"/>
</dbReference>
<protein>
    <submittedName>
        <fullName evidence="1">Uncharacterized protein</fullName>
    </submittedName>
</protein>
<name>A0A813JY28_POLGL</name>
<gene>
    <name evidence="1" type="ORF">PGLA2088_LOCUS25450</name>
</gene>
<proteinExistence type="predicted"/>
<dbReference type="AlphaFoldDB" id="A0A813JY28"/>
<dbReference type="EMBL" id="CAJNNW010026741">
    <property type="protein sequence ID" value="CAE8687394.1"/>
    <property type="molecule type" value="Genomic_DNA"/>
</dbReference>
<comment type="caution">
    <text evidence="1">The sequence shown here is derived from an EMBL/GenBank/DDBJ whole genome shotgun (WGS) entry which is preliminary data.</text>
</comment>
<dbReference type="InterPro" id="IPR006461">
    <property type="entry name" value="PLAC_motif_containing"/>
</dbReference>
<evidence type="ECO:0000313" key="2">
    <source>
        <dbReference type="Proteomes" id="UP000626109"/>
    </source>
</evidence>
<sequence>MGAPQAMVLNAWPDCCNCCDDSSSCCLAFLCPCVVAGQNAQKAGTGTCIGVGLPIGIFAGADYLFVFLREASAMGYLGRSGRAELPTSFAADSLLHLPLF</sequence>